<dbReference type="Proteomes" id="UP001168098">
    <property type="component" value="Unassembled WGS sequence"/>
</dbReference>
<name>A0AA38ZAS1_VITRO</name>
<accession>A0AA38ZAS1</accession>
<protein>
    <submittedName>
        <fullName evidence="1">Uncharacterized protein</fullName>
    </submittedName>
</protein>
<dbReference type="EMBL" id="JARBHA010000013">
    <property type="protein sequence ID" value="KAJ9685152.1"/>
    <property type="molecule type" value="Genomic_DNA"/>
</dbReference>
<comment type="caution">
    <text evidence="1">The sequence shown here is derived from an EMBL/GenBank/DDBJ whole genome shotgun (WGS) entry which is preliminary data.</text>
</comment>
<keyword evidence="2" id="KW-1185">Reference proteome</keyword>
<proteinExistence type="predicted"/>
<gene>
    <name evidence="1" type="ORF">PVL29_017258</name>
</gene>
<sequence>MKNEQHNAKVFAFMLRAMMEKLERDIRESKFAELMNKHSAASAIPKDSFAFSEITSSTL</sequence>
<evidence type="ECO:0000313" key="1">
    <source>
        <dbReference type="EMBL" id="KAJ9685152.1"/>
    </source>
</evidence>
<organism evidence="1 2">
    <name type="scientific">Vitis rotundifolia</name>
    <name type="common">Muscadine grape</name>
    <dbReference type="NCBI Taxonomy" id="103349"/>
    <lineage>
        <taxon>Eukaryota</taxon>
        <taxon>Viridiplantae</taxon>
        <taxon>Streptophyta</taxon>
        <taxon>Embryophyta</taxon>
        <taxon>Tracheophyta</taxon>
        <taxon>Spermatophyta</taxon>
        <taxon>Magnoliopsida</taxon>
        <taxon>eudicotyledons</taxon>
        <taxon>Gunneridae</taxon>
        <taxon>Pentapetalae</taxon>
        <taxon>rosids</taxon>
        <taxon>Vitales</taxon>
        <taxon>Vitaceae</taxon>
        <taxon>Viteae</taxon>
        <taxon>Vitis</taxon>
    </lineage>
</organism>
<dbReference type="AlphaFoldDB" id="A0AA38ZAS1"/>
<reference evidence="1 2" key="1">
    <citation type="journal article" date="2023" name="BMC Biotechnol.">
        <title>Vitis rotundifolia cv Carlos genome sequencing.</title>
        <authorList>
            <person name="Huff M."/>
            <person name="Hulse-Kemp A."/>
            <person name="Scheffler B."/>
            <person name="Youngblood R."/>
            <person name="Simpson S."/>
            <person name="Babiker E."/>
            <person name="Staton M."/>
        </authorList>
    </citation>
    <scope>NUCLEOTIDE SEQUENCE [LARGE SCALE GENOMIC DNA]</scope>
    <source>
        <tissue evidence="1">Leaf</tissue>
    </source>
</reference>
<evidence type="ECO:0000313" key="2">
    <source>
        <dbReference type="Proteomes" id="UP001168098"/>
    </source>
</evidence>